<evidence type="ECO:0000313" key="2">
    <source>
        <dbReference type="Proteomes" id="UP000233727"/>
    </source>
</evidence>
<dbReference type="Proteomes" id="UP000233727">
    <property type="component" value="Unassembled WGS sequence"/>
</dbReference>
<evidence type="ECO:0000313" key="1">
    <source>
        <dbReference type="EMBL" id="PKU93351.1"/>
    </source>
</evidence>
<proteinExistence type="predicted"/>
<gene>
    <name evidence="1" type="ORF">CQR47_0125</name>
</gene>
<protein>
    <recommendedName>
        <fullName evidence="3">CD-NTase associated protein 4-like DNA endonuclease domain-containing protein</fullName>
    </recommendedName>
</protein>
<organism evidence="1 2">
    <name type="scientific">Bifidobacterium thermophilum</name>
    <dbReference type="NCBI Taxonomy" id="33905"/>
    <lineage>
        <taxon>Bacteria</taxon>
        <taxon>Bacillati</taxon>
        <taxon>Actinomycetota</taxon>
        <taxon>Actinomycetes</taxon>
        <taxon>Bifidobacteriales</taxon>
        <taxon>Bifidobacteriaceae</taxon>
        <taxon>Bifidobacterium</taxon>
    </lineage>
</organism>
<accession>A0A2N3QNV4</accession>
<reference evidence="1 2" key="1">
    <citation type="submission" date="2017-10" db="EMBL/GenBank/DDBJ databases">
        <title>Bifidobacterium genomics.</title>
        <authorList>
            <person name="Lugli G.A."/>
            <person name="Milani C."/>
            <person name="Mancabelli L."/>
        </authorList>
    </citation>
    <scope>NUCLEOTIDE SEQUENCE [LARGE SCALE GENOMIC DNA]</scope>
    <source>
        <strain evidence="1 2">1542B</strain>
    </source>
</reference>
<sequence>MGYRFISTEKGTPDGNRAETCALLHLMCFAPECNQIDQFAIDCFNDVTGMDNPCITLHDVQSKAGTNITPGKLGEYLATLFENCVSEFSQYFVTLTLFIGGVSSTTLQDPTLTEFVFHHLQPKAQASVRDHLERACRKRDNDIPDELINDDNIDDFLSRVRFVIAKKDETEYIRALAHNSSAILPDRRTLLNIFGQIRDQQSSLKNRKGIAGKVIGRPDAVMDFGRIMSARQIRLLVIQRLLNMDFLTKDSPDSFRPYLNSLPPEMRSEDVEEDCRNELNLQYFDKNNKDAFWRLLDKVVTVLQDEPDADIQDVYSRIDNDTLASCTRLTRRSHLYFIATIKDGLRP</sequence>
<dbReference type="AlphaFoldDB" id="A0A2N3QNV4"/>
<name>A0A2N3QNV4_9BIFI</name>
<comment type="caution">
    <text evidence="1">The sequence shown here is derived from an EMBL/GenBank/DDBJ whole genome shotgun (WGS) entry which is preliminary data.</text>
</comment>
<evidence type="ECO:0008006" key="3">
    <source>
        <dbReference type="Google" id="ProtNLM"/>
    </source>
</evidence>
<dbReference type="EMBL" id="PCGY01000002">
    <property type="protein sequence ID" value="PKU93351.1"/>
    <property type="molecule type" value="Genomic_DNA"/>
</dbReference>